<evidence type="ECO:0000256" key="2">
    <source>
        <dbReference type="ARBA" id="ARBA00022989"/>
    </source>
</evidence>
<dbReference type="EMBL" id="JADZGI010000002">
    <property type="protein sequence ID" value="MBH0114251.1"/>
    <property type="molecule type" value="Genomic_DNA"/>
</dbReference>
<dbReference type="AlphaFoldDB" id="A0A931MMK7"/>
<evidence type="ECO:0000313" key="7">
    <source>
        <dbReference type="EMBL" id="MBH0114251.1"/>
    </source>
</evidence>
<dbReference type="PANTHER" id="PTHR11360:SF290">
    <property type="entry name" value="MONOCARBOXYLATE MFS PERMEASE"/>
    <property type="match status" value="1"/>
</dbReference>
<dbReference type="PROSITE" id="PS50850">
    <property type="entry name" value="MFS"/>
    <property type="match status" value="1"/>
</dbReference>
<feature type="transmembrane region" description="Helical" evidence="5">
    <location>
        <begin position="334"/>
        <end position="356"/>
    </location>
</feature>
<feature type="transmembrane region" description="Helical" evidence="5">
    <location>
        <begin position="368"/>
        <end position="388"/>
    </location>
</feature>
<feature type="transmembrane region" description="Helical" evidence="5">
    <location>
        <begin position="400"/>
        <end position="418"/>
    </location>
</feature>
<feature type="transmembrane region" description="Helical" evidence="5">
    <location>
        <begin position="31"/>
        <end position="56"/>
    </location>
</feature>
<dbReference type="SUPFAM" id="SSF103473">
    <property type="entry name" value="MFS general substrate transporter"/>
    <property type="match status" value="1"/>
</dbReference>
<reference evidence="7" key="1">
    <citation type="submission" date="2020-11" db="EMBL/GenBank/DDBJ databases">
        <title>Novosphingobium aureum sp. nov., a marine bacterium isolated from sediment of a salt flat.</title>
        <authorList>
            <person name="Yoo Y."/>
            <person name="Kim J.-J."/>
        </authorList>
    </citation>
    <scope>NUCLEOTIDE SEQUENCE</scope>
    <source>
        <strain evidence="7">YJ-S2-02</strain>
    </source>
</reference>
<proteinExistence type="predicted"/>
<dbReference type="Gene3D" id="1.20.1250.20">
    <property type="entry name" value="MFS general substrate transporter like domains"/>
    <property type="match status" value="2"/>
</dbReference>
<dbReference type="RefSeq" id="WP_197165386.1">
    <property type="nucleotide sequence ID" value="NZ_JADZGI010000002.1"/>
</dbReference>
<dbReference type="InterPro" id="IPR011701">
    <property type="entry name" value="MFS"/>
</dbReference>
<keyword evidence="8" id="KW-1185">Reference proteome</keyword>
<dbReference type="Pfam" id="PF07690">
    <property type="entry name" value="MFS_1"/>
    <property type="match status" value="1"/>
</dbReference>
<comment type="caution">
    <text evidence="7">The sequence shown here is derived from an EMBL/GenBank/DDBJ whole genome shotgun (WGS) entry which is preliminary data.</text>
</comment>
<organism evidence="7 8">
    <name type="scientific">Novosphingobium aureum</name>
    <dbReference type="NCBI Taxonomy" id="2792964"/>
    <lineage>
        <taxon>Bacteria</taxon>
        <taxon>Pseudomonadati</taxon>
        <taxon>Pseudomonadota</taxon>
        <taxon>Alphaproteobacteria</taxon>
        <taxon>Sphingomonadales</taxon>
        <taxon>Sphingomonadaceae</taxon>
        <taxon>Novosphingobium</taxon>
    </lineage>
</organism>
<feature type="transmembrane region" description="Helical" evidence="5">
    <location>
        <begin position="189"/>
        <end position="209"/>
    </location>
</feature>
<gene>
    <name evidence="7" type="ORF">I5E68_15000</name>
</gene>
<dbReference type="InterPro" id="IPR020846">
    <property type="entry name" value="MFS_dom"/>
</dbReference>
<feature type="domain" description="Major facilitator superfamily (MFS) profile" evidence="6">
    <location>
        <begin position="31"/>
        <end position="423"/>
    </location>
</feature>
<feature type="compositionally biased region" description="Basic and acidic residues" evidence="4">
    <location>
        <begin position="14"/>
        <end position="23"/>
    </location>
</feature>
<evidence type="ECO:0000256" key="4">
    <source>
        <dbReference type="SAM" id="MobiDB-lite"/>
    </source>
</evidence>
<dbReference type="InterPro" id="IPR036259">
    <property type="entry name" value="MFS_trans_sf"/>
</dbReference>
<sequence>MTTTTLTGSPENSPENRETDTARAGRVDRGAWVMIAGLLMVMTVCHGIISAGLPALDTAILADLGISRGALKLRETIFLLSSGMSGLLVGLLTSRVRPSNIVLAGLLLLAATLTAYGHARSIGQIYLLYILLGLSFASSHVVIVVLMIRARFTALRTLATSIALSGTSIGMAIFPSLTVLALEHADWRSVLRMAALVPLAMVPVAALLVRSPPVERRVKRADGAAPASRESLLGAFATMPRRKLALGLLLTATFGTFFASTAFLLNLFLYLQDIGLTATRAALGLSLVFMTGLVGKVLVGAAAERWGTNRIWNSQQLLLFIGAALLSLGGPAVAMVGLVLLGAGWAGCYVLTQVVIANTFAGPRLGQMTGAFIIFEAISSGSGVWVAGHLFDVFGSYRNGFILCTVLIALATVAAWLFRRLVERGQAERHGREALADRA</sequence>
<evidence type="ECO:0000256" key="1">
    <source>
        <dbReference type="ARBA" id="ARBA00022692"/>
    </source>
</evidence>
<evidence type="ECO:0000256" key="3">
    <source>
        <dbReference type="ARBA" id="ARBA00023136"/>
    </source>
</evidence>
<feature type="transmembrane region" description="Helical" evidence="5">
    <location>
        <begin position="101"/>
        <end position="119"/>
    </location>
</feature>
<feature type="transmembrane region" description="Helical" evidence="5">
    <location>
        <begin position="76"/>
        <end position="94"/>
    </location>
</feature>
<protein>
    <submittedName>
        <fullName evidence="7">MFS transporter</fullName>
    </submittedName>
</protein>
<feature type="transmembrane region" description="Helical" evidence="5">
    <location>
        <begin position="125"/>
        <end position="146"/>
    </location>
</feature>
<feature type="transmembrane region" description="Helical" evidence="5">
    <location>
        <begin position="158"/>
        <end position="177"/>
    </location>
</feature>
<evidence type="ECO:0000259" key="6">
    <source>
        <dbReference type="PROSITE" id="PS50850"/>
    </source>
</evidence>
<dbReference type="PANTHER" id="PTHR11360">
    <property type="entry name" value="MONOCARBOXYLATE TRANSPORTER"/>
    <property type="match status" value="1"/>
</dbReference>
<feature type="transmembrane region" description="Helical" evidence="5">
    <location>
        <begin position="244"/>
        <end position="269"/>
    </location>
</feature>
<feature type="transmembrane region" description="Helical" evidence="5">
    <location>
        <begin position="281"/>
        <end position="299"/>
    </location>
</feature>
<evidence type="ECO:0000256" key="5">
    <source>
        <dbReference type="SAM" id="Phobius"/>
    </source>
</evidence>
<keyword evidence="1 5" id="KW-0812">Transmembrane</keyword>
<feature type="compositionally biased region" description="Polar residues" evidence="4">
    <location>
        <begin position="1"/>
        <end position="13"/>
    </location>
</feature>
<feature type="transmembrane region" description="Helical" evidence="5">
    <location>
        <begin position="311"/>
        <end position="328"/>
    </location>
</feature>
<feature type="region of interest" description="Disordered" evidence="4">
    <location>
        <begin position="1"/>
        <end position="23"/>
    </location>
</feature>
<keyword evidence="3 5" id="KW-0472">Membrane</keyword>
<name>A0A931MMK7_9SPHN</name>
<keyword evidence="2 5" id="KW-1133">Transmembrane helix</keyword>
<dbReference type="GO" id="GO:0022857">
    <property type="term" value="F:transmembrane transporter activity"/>
    <property type="evidence" value="ECO:0007669"/>
    <property type="project" value="InterPro"/>
</dbReference>
<dbReference type="InterPro" id="IPR050327">
    <property type="entry name" value="Proton-linked_MCT"/>
</dbReference>
<dbReference type="Proteomes" id="UP000617634">
    <property type="component" value="Unassembled WGS sequence"/>
</dbReference>
<evidence type="ECO:0000313" key="8">
    <source>
        <dbReference type="Proteomes" id="UP000617634"/>
    </source>
</evidence>
<accession>A0A931MMK7</accession>